<dbReference type="AlphaFoldDB" id="W3XPL7"/>
<accession>W3XPL7</accession>
<dbReference type="SUPFAM" id="SSF54695">
    <property type="entry name" value="POZ domain"/>
    <property type="match status" value="1"/>
</dbReference>
<dbReference type="OrthoDB" id="6359816at2759"/>
<feature type="compositionally biased region" description="Basic residues" evidence="1">
    <location>
        <begin position="189"/>
        <end position="201"/>
    </location>
</feature>
<evidence type="ECO:0000313" key="4">
    <source>
        <dbReference type="Proteomes" id="UP000030651"/>
    </source>
</evidence>
<gene>
    <name evidence="3" type="ORF">PFICI_01747</name>
</gene>
<evidence type="ECO:0000259" key="2">
    <source>
        <dbReference type="PROSITE" id="PS50097"/>
    </source>
</evidence>
<dbReference type="PANTHER" id="PTHR47843:SF6">
    <property type="entry name" value="BTB DOMAIN-CONTAINING PROTEIN"/>
    <property type="match status" value="1"/>
</dbReference>
<feature type="region of interest" description="Disordered" evidence="1">
    <location>
        <begin position="154"/>
        <end position="216"/>
    </location>
</feature>
<dbReference type="PROSITE" id="PS50097">
    <property type="entry name" value="BTB"/>
    <property type="match status" value="1"/>
</dbReference>
<organism evidence="3 4">
    <name type="scientific">Pestalotiopsis fici (strain W106-1 / CGMCC3.15140)</name>
    <dbReference type="NCBI Taxonomy" id="1229662"/>
    <lineage>
        <taxon>Eukaryota</taxon>
        <taxon>Fungi</taxon>
        <taxon>Dikarya</taxon>
        <taxon>Ascomycota</taxon>
        <taxon>Pezizomycotina</taxon>
        <taxon>Sordariomycetes</taxon>
        <taxon>Xylariomycetidae</taxon>
        <taxon>Amphisphaeriales</taxon>
        <taxon>Sporocadaceae</taxon>
        <taxon>Pestalotiopsis</taxon>
    </lineage>
</organism>
<feature type="compositionally biased region" description="Low complexity" evidence="1">
    <location>
        <begin position="1"/>
        <end position="21"/>
    </location>
</feature>
<feature type="compositionally biased region" description="Low complexity" evidence="1">
    <location>
        <begin position="170"/>
        <end position="188"/>
    </location>
</feature>
<dbReference type="EMBL" id="KI912109">
    <property type="protein sequence ID" value="ETS87919.1"/>
    <property type="molecule type" value="Genomic_DNA"/>
</dbReference>
<keyword evidence="4" id="KW-1185">Reference proteome</keyword>
<dbReference type="PANTHER" id="PTHR47843">
    <property type="entry name" value="BTB DOMAIN-CONTAINING PROTEIN-RELATED"/>
    <property type="match status" value="1"/>
</dbReference>
<evidence type="ECO:0000313" key="3">
    <source>
        <dbReference type="EMBL" id="ETS87919.1"/>
    </source>
</evidence>
<feature type="domain" description="BTB" evidence="2">
    <location>
        <begin position="78"/>
        <end position="146"/>
    </location>
</feature>
<dbReference type="STRING" id="1229662.W3XPL7"/>
<feature type="compositionally biased region" description="Low complexity" evidence="1">
    <location>
        <begin position="291"/>
        <end position="303"/>
    </location>
</feature>
<dbReference type="Proteomes" id="UP000030651">
    <property type="component" value="Unassembled WGS sequence"/>
</dbReference>
<evidence type="ECO:0000256" key="1">
    <source>
        <dbReference type="SAM" id="MobiDB-lite"/>
    </source>
</evidence>
<dbReference type="OMA" id="YICANRF"/>
<dbReference type="CDD" id="cd18186">
    <property type="entry name" value="BTB_POZ_ZBTB_KLHL-like"/>
    <property type="match status" value="1"/>
</dbReference>
<dbReference type="eggNOG" id="ENOG502SP89">
    <property type="taxonomic scope" value="Eukaryota"/>
</dbReference>
<feature type="region of interest" description="Disordered" evidence="1">
    <location>
        <begin position="262"/>
        <end position="305"/>
    </location>
</feature>
<proteinExistence type="predicted"/>
<dbReference type="KEGG" id="pfy:PFICI_01747"/>
<dbReference type="RefSeq" id="XP_007828519.1">
    <property type="nucleotide sequence ID" value="XM_007830328.1"/>
</dbReference>
<protein>
    <recommendedName>
        <fullName evidence="2">BTB domain-containing protein</fullName>
    </recommendedName>
</protein>
<name>W3XPL7_PESFW</name>
<dbReference type="InterPro" id="IPR011333">
    <property type="entry name" value="SKP1/BTB/POZ_sf"/>
</dbReference>
<dbReference type="HOGENOM" id="CLU_618190_0_0_1"/>
<sequence>MADDSAGASQTGGASSGNQTTDSPRRTLDDVMRSPSINPPGVVVLDSLHAEKSRKNALNPREDLWLSSADGRYNSPIIPLEVGTYPDAQTFYVHKNVLTKTDYFKKALCGSFKEAATQSINLPEEDPAIFHFIVAFLYEDKYVPIKPIASALVPDEKGKGLSGDDELMTSDSDSSGAGDDAASDSSSARSRRRRARRRRREDRHWEINRQKHPGSHRIGCGCRQCLAGGGPPCWHCLAPRIPPPPPPVMPIHPVGAPNVVVVNDGRRVRNNNNRTRDRSRIASPQPPNHRSNSGGSSSSSSSGDRIQGEDLRSWLLTYELNLDVYVCANKFLLEDFKQAIARCCIDMLESAGADAAQTKVLELCAKLFAGLPESDPLLKMVFARVGFLQPLLWRHCPEETSAFLLAHPEISLLILKETANRRELDHGISQLPPMERPFLPPPFDSPYARPIAPMHHRARW</sequence>
<dbReference type="InParanoid" id="W3XPL7"/>
<dbReference type="InterPro" id="IPR000210">
    <property type="entry name" value="BTB/POZ_dom"/>
</dbReference>
<dbReference type="Pfam" id="PF00651">
    <property type="entry name" value="BTB"/>
    <property type="match status" value="1"/>
</dbReference>
<dbReference type="Gene3D" id="3.30.710.10">
    <property type="entry name" value="Potassium Channel Kv1.1, Chain A"/>
    <property type="match status" value="1"/>
</dbReference>
<feature type="region of interest" description="Disordered" evidence="1">
    <location>
        <begin position="1"/>
        <end position="40"/>
    </location>
</feature>
<reference evidence="4" key="1">
    <citation type="journal article" date="2015" name="BMC Genomics">
        <title>Genomic and transcriptomic analysis of the endophytic fungus Pestalotiopsis fici reveals its lifestyle and high potential for synthesis of natural products.</title>
        <authorList>
            <person name="Wang X."/>
            <person name="Zhang X."/>
            <person name="Liu L."/>
            <person name="Xiang M."/>
            <person name="Wang W."/>
            <person name="Sun X."/>
            <person name="Che Y."/>
            <person name="Guo L."/>
            <person name="Liu G."/>
            <person name="Guo L."/>
            <person name="Wang C."/>
            <person name="Yin W.B."/>
            <person name="Stadler M."/>
            <person name="Zhang X."/>
            <person name="Liu X."/>
        </authorList>
    </citation>
    <scope>NUCLEOTIDE SEQUENCE [LARGE SCALE GENOMIC DNA]</scope>
    <source>
        <strain evidence="4">W106-1 / CGMCC3.15140</strain>
    </source>
</reference>
<dbReference type="GeneID" id="19266760"/>
<feature type="compositionally biased region" description="Basic and acidic residues" evidence="1">
    <location>
        <begin position="23"/>
        <end position="32"/>
    </location>
</feature>